<keyword evidence="1" id="KW-0732">Signal</keyword>
<gene>
    <name evidence="2" type="ORF">OHU17_30865</name>
</gene>
<keyword evidence="3" id="KW-1185">Reference proteome</keyword>
<evidence type="ECO:0000313" key="3">
    <source>
        <dbReference type="Proteomes" id="UP001432075"/>
    </source>
</evidence>
<sequence>MKPLTHILGALLVTVLAAAPSAAATTVTAPAPPHDAAQIRTFLTDFYGHHGPSEANRYDRISQALRDKQQQSDVDVLLCSRSTPEQIEVGAVTVAPGARVGWATVTTHWGRGAEARTDTFTAYVRLDSRPIRLDDVICAG</sequence>
<evidence type="ECO:0000256" key="1">
    <source>
        <dbReference type="SAM" id="SignalP"/>
    </source>
</evidence>
<reference evidence="2" key="1">
    <citation type="submission" date="2022-10" db="EMBL/GenBank/DDBJ databases">
        <title>The complete genomes of actinobacterial strains from the NBC collection.</title>
        <authorList>
            <person name="Joergensen T.S."/>
            <person name="Alvarez Arevalo M."/>
            <person name="Sterndorff E.B."/>
            <person name="Faurdal D."/>
            <person name="Vuksanovic O."/>
            <person name="Mourched A.-S."/>
            <person name="Charusanti P."/>
            <person name="Shaw S."/>
            <person name="Blin K."/>
            <person name="Weber T."/>
        </authorList>
    </citation>
    <scope>NUCLEOTIDE SEQUENCE</scope>
    <source>
        <strain evidence="2">NBC_00283</strain>
    </source>
</reference>
<organism evidence="2 3">
    <name type="scientific">Streptomyces goshikiensis</name>
    <dbReference type="NCBI Taxonomy" id="1942"/>
    <lineage>
        <taxon>Bacteria</taxon>
        <taxon>Bacillati</taxon>
        <taxon>Actinomycetota</taxon>
        <taxon>Actinomycetes</taxon>
        <taxon>Kitasatosporales</taxon>
        <taxon>Streptomycetaceae</taxon>
        <taxon>Streptomyces</taxon>
    </lineage>
</organism>
<protein>
    <recommendedName>
        <fullName evidence="4">Nuclear transport factor 2 family protein</fullName>
    </recommendedName>
</protein>
<dbReference type="EMBL" id="CP108057">
    <property type="protein sequence ID" value="WUO49884.1"/>
    <property type="molecule type" value="Genomic_DNA"/>
</dbReference>
<proteinExistence type="predicted"/>
<feature type="signal peptide" evidence="1">
    <location>
        <begin position="1"/>
        <end position="24"/>
    </location>
</feature>
<dbReference type="RefSeq" id="WP_190031413.1">
    <property type="nucleotide sequence ID" value="NZ_BMVE01000007.1"/>
</dbReference>
<evidence type="ECO:0000313" key="2">
    <source>
        <dbReference type="EMBL" id="WUO49884.1"/>
    </source>
</evidence>
<feature type="chain" id="PRO_5047078326" description="Nuclear transport factor 2 family protein" evidence="1">
    <location>
        <begin position="25"/>
        <end position="140"/>
    </location>
</feature>
<dbReference type="Proteomes" id="UP001432075">
    <property type="component" value="Chromosome"/>
</dbReference>
<name>A0ABZ1RTS1_9ACTN</name>
<accession>A0ABZ1RTS1</accession>
<evidence type="ECO:0008006" key="4">
    <source>
        <dbReference type="Google" id="ProtNLM"/>
    </source>
</evidence>